<organism evidence="3 5">
    <name type="scientific">Modestobacter muralis</name>
    <dbReference type="NCBI Taxonomy" id="1608614"/>
    <lineage>
        <taxon>Bacteria</taxon>
        <taxon>Bacillati</taxon>
        <taxon>Actinomycetota</taxon>
        <taxon>Actinomycetes</taxon>
        <taxon>Geodermatophilales</taxon>
        <taxon>Geodermatophilaceae</taxon>
        <taxon>Modestobacter</taxon>
    </lineage>
</organism>
<dbReference type="Proteomes" id="UP000471152">
    <property type="component" value="Unassembled WGS sequence"/>
</dbReference>
<dbReference type="CDD" id="cd04301">
    <property type="entry name" value="NAT_SF"/>
    <property type="match status" value="1"/>
</dbReference>
<protein>
    <submittedName>
        <fullName evidence="3">GNAT family N-acetyltransferase</fullName>
    </submittedName>
</protein>
<name>A0A6P0HDX9_9ACTN</name>
<dbReference type="SUPFAM" id="SSF55729">
    <property type="entry name" value="Acyl-CoA N-acyltransferases (Nat)"/>
    <property type="match status" value="1"/>
</dbReference>
<dbReference type="GO" id="GO:0016747">
    <property type="term" value="F:acyltransferase activity, transferring groups other than amino-acyl groups"/>
    <property type="evidence" value="ECO:0007669"/>
    <property type="project" value="InterPro"/>
</dbReference>
<dbReference type="PROSITE" id="PS51186">
    <property type="entry name" value="GNAT"/>
    <property type="match status" value="1"/>
</dbReference>
<comment type="caution">
    <text evidence="3">The sequence shown here is derived from an EMBL/GenBank/DDBJ whole genome shotgun (WGS) entry which is preliminary data.</text>
</comment>
<gene>
    <name evidence="3" type="ORF">G3R41_15210</name>
    <name evidence="2" type="ORF">GCU67_14560</name>
</gene>
<reference evidence="3 5" key="2">
    <citation type="submission" date="2020-02" db="EMBL/GenBank/DDBJ databases">
        <title>The WGS of Modestobacter muralis DSM 100205.</title>
        <authorList>
            <person name="Jiang Z."/>
        </authorList>
    </citation>
    <scope>NUCLEOTIDE SEQUENCE [LARGE SCALE GENOMIC DNA]</scope>
    <source>
        <strain evidence="3 5">DSM 100205</strain>
    </source>
</reference>
<evidence type="ECO:0000313" key="5">
    <source>
        <dbReference type="Proteomes" id="UP000471152"/>
    </source>
</evidence>
<dbReference type="AlphaFoldDB" id="A0A6P0HDX9"/>
<keyword evidence="3" id="KW-0808">Transferase</keyword>
<evidence type="ECO:0000259" key="1">
    <source>
        <dbReference type="PROSITE" id="PS51186"/>
    </source>
</evidence>
<keyword evidence="4" id="KW-1185">Reference proteome</keyword>
<accession>A0A6P0HDX9</accession>
<evidence type="ECO:0000313" key="4">
    <source>
        <dbReference type="Proteomes" id="UP000468828"/>
    </source>
</evidence>
<sequence length="279" mass="28930">MSSPGLLDRIERYSALAPLAEAQVHLVGALQVPIGTAEWPFPARPVAGREADVTRADVQAAVAMQEAAGLPVSLEWLGDRCRGLAAVARSTGLVVDELPLLVADDPLTVLLPAGVRLYLVGADDPRLGLYQRLTALAFAQPRPVAVPTGGPSAPGVPEVAADDPGPEHVPATEVLRERVASGRTVMMVAVEDGQPVAIGSHQPVDVDGTEISEVVGVATLPRFRGRGLGAGLTSALVEHARQTADLVFLSAGDDDVARVYERAGFARVATSCVAERPGG</sequence>
<dbReference type="EMBL" id="JAAGWB010000043">
    <property type="protein sequence ID" value="NEN52264.1"/>
    <property type="molecule type" value="Genomic_DNA"/>
</dbReference>
<dbReference type="RefSeq" id="WP_163611943.1">
    <property type="nucleotide sequence ID" value="NZ_JAAGWB010000043.1"/>
</dbReference>
<proteinExistence type="predicted"/>
<dbReference type="Gene3D" id="3.40.630.30">
    <property type="match status" value="1"/>
</dbReference>
<reference evidence="2 4" key="1">
    <citation type="submission" date="2020-01" db="EMBL/GenBank/DDBJ databases">
        <title>the WGS Modestobacter muralis CPCC 204518.</title>
        <authorList>
            <person name="Jiang Z."/>
        </authorList>
    </citation>
    <scope>NUCLEOTIDE SEQUENCE [LARGE SCALE GENOMIC DNA]</scope>
    <source>
        <strain evidence="2 4">DSM 100205</strain>
    </source>
</reference>
<evidence type="ECO:0000313" key="3">
    <source>
        <dbReference type="EMBL" id="NEN52264.1"/>
    </source>
</evidence>
<dbReference type="Proteomes" id="UP000468828">
    <property type="component" value="Unassembled WGS sequence"/>
</dbReference>
<evidence type="ECO:0000313" key="2">
    <source>
        <dbReference type="EMBL" id="NEK95376.1"/>
    </source>
</evidence>
<dbReference type="Pfam" id="PF00583">
    <property type="entry name" value="Acetyltransf_1"/>
    <property type="match status" value="1"/>
</dbReference>
<dbReference type="InterPro" id="IPR000182">
    <property type="entry name" value="GNAT_dom"/>
</dbReference>
<dbReference type="InterPro" id="IPR016181">
    <property type="entry name" value="Acyl_CoA_acyltransferase"/>
</dbReference>
<dbReference type="EMBL" id="JAAGWH010000041">
    <property type="protein sequence ID" value="NEK95376.1"/>
    <property type="molecule type" value="Genomic_DNA"/>
</dbReference>
<feature type="domain" description="N-acetyltransferase" evidence="1">
    <location>
        <begin position="144"/>
        <end position="279"/>
    </location>
</feature>